<comment type="caution">
    <text evidence="1">The sequence shown here is derived from an EMBL/GenBank/DDBJ whole genome shotgun (WGS) entry which is preliminary data.</text>
</comment>
<organism evidence="1 2">
    <name type="scientific">Lentinula lateritia</name>
    <dbReference type="NCBI Taxonomy" id="40482"/>
    <lineage>
        <taxon>Eukaryota</taxon>
        <taxon>Fungi</taxon>
        <taxon>Dikarya</taxon>
        <taxon>Basidiomycota</taxon>
        <taxon>Agaricomycotina</taxon>
        <taxon>Agaricomycetes</taxon>
        <taxon>Agaricomycetidae</taxon>
        <taxon>Agaricales</taxon>
        <taxon>Marasmiineae</taxon>
        <taxon>Omphalotaceae</taxon>
        <taxon>Lentinula</taxon>
    </lineage>
</organism>
<evidence type="ECO:0000313" key="2">
    <source>
        <dbReference type="Proteomes" id="UP001150217"/>
    </source>
</evidence>
<keyword evidence="2" id="KW-1185">Reference proteome</keyword>
<evidence type="ECO:0008006" key="3">
    <source>
        <dbReference type="Google" id="ProtNLM"/>
    </source>
</evidence>
<evidence type="ECO:0000313" key="1">
    <source>
        <dbReference type="EMBL" id="KAJ4498870.1"/>
    </source>
</evidence>
<dbReference type="EMBL" id="JANVFT010000013">
    <property type="protein sequence ID" value="KAJ4498870.1"/>
    <property type="molecule type" value="Genomic_DNA"/>
</dbReference>
<name>A0ABQ8VTQ8_9AGAR</name>
<proteinExistence type="predicted"/>
<reference evidence="1" key="1">
    <citation type="submission" date="2022-08" db="EMBL/GenBank/DDBJ databases">
        <title>A Global Phylogenomic Analysis of the Shiitake Genus Lentinula.</title>
        <authorList>
            <consortium name="DOE Joint Genome Institute"/>
            <person name="Sierra-Patev S."/>
            <person name="Min B."/>
            <person name="Naranjo-Ortiz M."/>
            <person name="Looney B."/>
            <person name="Konkel Z."/>
            <person name="Slot J.C."/>
            <person name="Sakamoto Y."/>
            <person name="Steenwyk J.L."/>
            <person name="Rokas A."/>
            <person name="Carro J."/>
            <person name="Camarero S."/>
            <person name="Ferreira P."/>
            <person name="Molpeceres G."/>
            <person name="Ruiz-Duenas F.J."/>
            <person name="Serrano A."/>
            <person name="Henrissat B."/>
            <person name="Drula E."/>
            <person name="Hughes K.W."/>
            <person name="Mata J.L."/>
            <person name="Ishikawa N.K."/>
            <person name="Vargas-Isla R."/>
            <person name="Ushijima S."/>
            <person name="Smith C.A."/>
            <person name="Ahrendt S."/>
            <person name="Andreopoulos W."/>
            <person name="He G."/>
            <person name="Labutti K."/>
            <person name="Lipzen A."/>
            <person name="Ng V."/>
            <person name="Riley R."/>
            <person name="Sandor L."/>
            <person name="Barry K."/>
            <person name="Martinez A.T."/>
            <person name="Xiao Y."/>
            <person name="Gibbons J.G."/>
            <person name="Terashima K."/>
            <person name="Grigoriev I.V."/>
            <person name="Hibbett D.S."/>
        </authorList>
    </citation>
    <scope>NUCLEOTIDE SEQUENCE</scope>
    <source>
        <strain evidence="1">RHP3577 ss4</strain>
    </source>
</reference>
<dbReference type="Proteomes" id="UP001150217">
    <property type="component" value="Unassembled WGS sequence"/>
</dbReference>
<protein>
    <recommendedName>
        <fullName evidence="3">ATP-dependent DNA helicase</fullName>
    </recommendedName>
</protein>
<accession>A0ABQ8VTQ8</accession>
<gene>
    <name evidence="1" type="ORF">C8R41DRAFT_915980</name>
</gene>
<sequence>MRPPIIMLRNRHAARQLVAQKRWMIVTTSSQTAKRPLKLRPLVAITYYEQPAYWHVKGSFAAQMTRITSTESNQAAKIPPNYACRWPPLNANNRSRFTSSNLFCNRHFDMESLYERQRRRLSMDSYIKRSPIPLEHQQVSLIHEIAEHLHNHRRNIKQAPLLVFVNGETGSAKSVTLSIIQKIFADEESSHLLFVGSTAKSAAMISGGHYMECDKTIPHHLLYGRHYFIIDESQACTTATLESLHSSMTALETEIHGMTSLGFFGGRNVLMFGNRKGWGYKDSQSCWSSSLVNGFTSFRHFSAANMITPSWHLRLLHAANELYLEGVDYFREAMKTPSEVMITPWPFMKKDWNEGAVQTFAGLVNSPLHVSQALDQVPPEYDTDSISSLGPPYAEVSVCIGMPVTIVDGNWSGYWGHVATLPEERNQTPLTWIRIRLSNDFDVLSPTIGQFITIQAVTSSIRCQSRTSIRNHPSTFKRYQLPVVPRFALLESEAVGQFFDHGFVDNCRGLDKFTSLPFVLSRFRTPGGIRMTEPYSDVDVTVLNAAMKDKDEEDLLAIITPRVTNVHLD</sequence>